<dbReference type="AlphaFoldDB" id="A0AAW2TIZ9"/>
<evidence type="ECO:0000313" key="2">
    <source>
        <dbReference type="EMBL" id="KAL0404654.1"/>
    </source>
</evidence>
<reference evidence="2" key="1">
    <citation type="submission" date="2020-06" db="EMBL/GenBank/DDBJ databases">
        <authorList>
            <person name="Li T."/>
            <person name="Hu X."/>
            <person name="Zhang T."/>
            <person name="Song X."/>
            <person name="Zhang H."/>
            <person name="Dai N."/>
            <person name="Sheng W."/>
            <person name="Hou X."/>
            <person name="Wei L."/>
        </authorList>
    </citation>
    <scope>NUCLEOTIDE SEQUENCE</scope>
    <source>
        <strain evidence="2">G02</strain>
        <tissue evidence="2">Leaf</tissue>
    </source>
</reference>
<dbReference type="InterPro" id="IPR005135">
    <property type="entry name" value="Endo/exonuclease/phosphatase"/>
</dbReference>
<name>A0AAW2TIZ9_SESRA</name>
<dbReference type="SUPFAM" id="SSF56219">
    <property type="entry name" value="DNase I-like"/>
    <property type="match status" value="1"/>
</dbReference>
<accession>A0AAW2TIZ9</accession>
<feature type="domain" description="Endonuclease/exonuclease/phosphatase" evidence="1">
    <location>
        <begin position="15"/>
        <end position="124"/>
    </location>
</feature>
<sequence>MLLWRKDVNVIVHSYSVSHIDAVIAKEDGIEGWRFTGVYGHLEAAKRIESWKLLRSLRRSSIRPWLCAGDFNEILSQDEKAGAPRPRKQIEEFRDCLFDCQVANVCVRLDRACASSDWMRTRGVSNDRKSTWIRPYAAGYFFGWPITFERQETTETLSI</sequence>
<evidence type="ECO:0000259" key="1">
    <source>
        <dbReference type="Pfam" id="PF03372"/>
    </source>
</evidence>
<comment type="caution">
    <text evidence="2">The sequence shown here is derived from an EMBL/GenBank/DDBJ whole genome shotgun (WGS) entry which is preliminary data.</text>
</comment>
<dbReference type="Pfam" id="PF03372">
    <property type="entry name" value="Exo_endo_phos"/>
    <property type="match status" value="1"/>
</dbReference>
<protein>
    <recommendedName>
        <fullName evidence="1">Endonuclease/exonuclease/phosphatase domain-containing protein</fullName>
    </recommendedName>
</protein>
<organism evidence="2">
    <name type="scientific">Sesamum radiatum</name>
    <name type="common">Black benniseed</name>
    <dbReference type="NCBI Taxonomy" id="300843"/>
    <lineage>
        <taxon>Eukaryota</taxon>
        <taxon>Viridiplantae</taxon>
        <taxon>Streptophyta</taxon>
        <taxon>Embryophyta</taxon>
        <taxon>Tracheophyta</taxon>
        <taxon>Spermatophyta</taxon>
        <taxon>Magnoliopsida</taxon>
        <taxon>eudicotyledons</taxon>
        <taxon>Gunneridae</taxon>
        <taxon>Pentapetalae</taxon>
        <taxon>asterids</taxon>
        <taxon>lamiids</taxon>
        <taxon>Lamiales</taxon>
        <taxon>Pedaliaceae</taxon>
        <taxon>Sesamum</taxon>
    </lineage>
</organism>
<dbReference type="EMBL" id="JACGWJ010000008">
    <property type="protein sequence ID" value="KAL0404654.1"/>
    <property type="molecule type" value="Genomic_DNA"/>
</dbReference>
<dbReference type="InterPro" id="IPR036691">
    <property type="entry name" value="Endo/exonu/phosph_ase_sf"/>
</dbReference>
<proteinExistence type="predicted"/>
<dbReference type="GO" id="GO:0003824">
    <property type="term" value="F:catalytic activity"/>
    <property type="evidence" value="ECO:0007669"/>
    <property type="project" value="InterPro"/>
</dbReference>
<gene>
    <name evidence="2" type="ORF">Sradi_2106200</name>
</gene>
<reference evidence="2" key="2">
    <citation type="journal article" date="2024" name="Plant">
        <title>Genomic evolution and insights into agronomic trait innovations of Sesamum species.</title>
        <authorList>
            <person name="Miao H."/>
            <person name="Wang L."/>
            <person name="Qu L."/>
            <person name="Liu H."/>
            <person name="Sun Y."/>
            <person name="Le M."/>
            <person name="Wang Q."/>
            <person name="Wei S."/>
            <person name="Zheng Y."/>
            <person name="Lin W."/>
            <person name="Duan Y."/>
            <person name="Cao H."/>
            <person name="Xiong S."/>
            <person name="Wang X."/>
            <person name="Wei L."/>
            <person name="Li C."/>
            <person name="Ma Q."/>
            <person name="Ju M."/>
            <person name="Zhao R."/>
            <person name="Li G."/>
            <person name="Mu C."/>
            <person name="Tian Q."/>
            <person name="Mei H."/>
            <person name="Zhang T."/>
            <person name="Gao T."/>
            <person name="Zhang H."/>
        </authorList>
    </citation>
    <scope>NUCLEOTIDE SEQUENCE</scope>
    <source>
        <strain evidence="2">G02</strain>
    </source>
</reference>
<dbReference type="Gene3D" id="3.60.10.10">
    <property type="entry name" value="Endonuclease/exonuclease/phosphatase"/>
    <property type="match status" value="1"/>
</dbReference>